<keyword evidence="2 5" id="KW-0862">Zinc</keyword>
<dbReference type="GO" id="GO:0008270">
    <property type="term" value="F:zinc ion binding"/>
    <property type="evidence" value="ECO:0007669"/>
    <property type="project" value="InterPro"/>
</dbReference>
<feature type="binding site" evidence="5">
    <location>
        <position position="161"/>
    </location>
    <ligand>
        <name>Zn(2+)</name>
        <dbReference type="ChEBI" id="CHEBI:29105"/>
    </ligand>
</feature>
<dbReference type="Gene3D" id="2.60.120.10">
    <property type="entry name" value="Jelly Rolls"/>
    <property type="match status" value="2"/>
</dbReference>
<proteinExistence type="predicted"/>
<keyword evidence="10" id="KW-1185">Reference proteome</keyword>
<comment type="cofactor">
    <cofactor evidence="5">
        <name>Zn(2+)</name>
        <dbReference type="ChEBI" id="CHEBI:29105"/>
    </cofactor>
    <text evidence="5">Binds 1 zinc ion per subunit.</text>
</comment>
<evidence type="ECO:0000256" key="3">
    <source>
        <dbReference type="ARBA" id="ARBA00029741"/>
    </source>
</evidence>
<dbReference type="PIRSF" id="PIRSF036894">
    <property type="entry name" value="PMI_Firm_short"/>
    <property type="match status" value="1"/>
</dbReference>
<sequence length="308" mass="35311">MKLYTGSFIQGDEIMVDYILKLKPFYSPKVWGYEKWNLSAHKNGNSVVENRIYKGKNLGEVLEEKSDFPILVKVINANETLSVQVHPDEDYAKTYENDNGKTECWYILEVKEGATLISGIKKGFDKNKLKQIIDEGKIEDYLERVKVKSGDLIYIPSGTVHAIEGGIKLIEVQRSSDITYRLYDWGRGREVHIKKALDVIDYEGKNKGGKIENFKKLETPYFTIEKVSIKGSYEDKVNEKFHSYTVISGSGYIVDKYEKVNLKPEETVYIPNGLDYKIEGNLELIKAYVDNDYDIDEVLKEVAVSKID</sequence>
<dbReference type="PANTHER" id="PTHR42742:SF3">
    <property type="entry name" value="FRUCTOKINASE"/>
    <property type="match status" value="1"/>
</dbReference>
<reference evidence="10" key="1">
    <citation type="submission" date="2016-11" db="EMBL/GenBank/DDBJ databases">
        <authorList>
            <person name="Varghese N."/>
            <person name="Submissions S."/>
        </authorList>
    </citation>
    <scope>NUCLEOTIDE SEQUENCE [LARGE SCALE GENOMIC DNA]</scope>
    <source>
        <strain evidence="10">DSM 15518</strain>
    </source>
</reference>
<dbReference type="PANTHER" id="PTHR42742">
    <property type="entry name" value="TRANSCRIPTIONAL REPRESSOR MPRA"/>
    <property type="match status" value="1"/>
</dbReference>
<dbReference type="InterPro" id="IPR049071">
    <property type="entry name" value="MPI_cupin_dom"/>
</dbReference>
<dbReference type="InterPro" id="IPR014628">
    <property type="entry name" value="Man6P_isomerase_Firm_short"/>
</dbReference>
<protein>
    <recommendedName>
        <fullName evidence="3">Phosphohexomutase</fullName>
    </recommendedName>
    <alternativeName>
        <fullName evidence="4">Phosphomannose isomerase</fullName>
    </alternativeName>
</protein>
<dbReference type="SUPFAM" id="SSF51182">
    <property type="entry name" value="RmlC-like cupins"/>
    <property type="match status" value="1"/>
</dbReference>
<dbReference type="RefSeq" id="WP_072889251.1">
    <property type="nucleotide sequence ID" value="NZ_FRAE01000041.1"/>
</dbReference>
<feature type="binding site" evidence="5">
    <location>
        <position position="86"/>
    </location>
    <ligand>
        <name>Zn(2+)</name>
        <dbReference type="ChEBI" id="CHEBI:29105"/>
    </ligand>
</feature>
<dbReference type="Pfam" id="PF21621">
    <property type="entry name" value="MPI_cupin_dom"/>
    <property type="match status" value="1"/>
</dbReference>
<dbReference type="InterPro" id="IPR051804">
    <property type="entry name" value="Carb_Metab_Reg_Kinase/Isom"/>
</dbReference>
<dbReference type="GO" id="GO:0004476">
    <property type="term" value="F:mannose-6-phosphate isomerase activity"/>
    <property type="evidence" value="ECO:0007669"/>
    <property type="project" value="InterPro"/>
</dbReference>
<accession>A0A1M6QCW5</accession>
<dbReference type="InterPro" id="IPR011051">
    <property type="entry name" value="RmlC_Cupin_sf"/>
</dbReference>
<feature type="domain" description="Mannose-6-phosphate isomerase cupin" evidence="8">
    <location>
        <begin position="213"/>
        <end position="288"/>
    </location>
</feature>
<evidence type="ECO:0000256" key="6">
    <source>
        <dbReference type="PIRSR" id="PIRSR036894-2"/>
    </source>
</evidence>
<name>A0A1M6QCW5_9FIRM</name>
<evidence type="ECO:0000256" key="1">
    <source>
        <dbReference type="ARBA" id="ARBA00022723"/>
    </source>
</evidence>
<dbReference type="GO" id="GO:0005975">
    <property type="term" value="P:carbohydrate metabolic process"/>
    <property type="evidence" value="ECO:0007669"/>
    <property type="project" value="InterPro"/>
</dbReference>
<evidence type="ECO:0000313" key="10">
    <source>
        <dbReference type="Proteomes" id="UP000242497"/>
    </source>
</evidence>
<dbReference type="EMBL" id="FRAE01000041">
    <property type="protein sequence ID" value="SHK18092.1"/>
    <property type="molecule type" value="Genomic_DNA"/>
</dbReference>
<evidence type="ECO:0000256" key="2">
    <source>
        <dbReference type="ARBA" id="ARBA00022833"/>
    </source>
</evidence>
<evidence type="ECO:0000256" key="4">
    <source>
        <dbReference type="ARBA" id="ARBA00030762"/>
    </source>
</evidence>
<dbReference type="CDD" id="cd07010">
    <property type="entry name" value="cupin_PMI_type_I_N_bac"/>
    <property type="match status" value="1"/>
</dbReference>
<feature type="binding site" evidence="5">
    <location>
        <position position="103"/>
    </location>
    <ligand>
        <name>Zn(2+)</name>
        <dbReference type="ChEBI" id="CHEBI:29105"/>
    </ligand>
</feature>
<organism evidence="9 10">
    <name type="scientific">Tepidibacter formicigenes DSM 15518</name>
    <dbReference type="NCBI Taxonomy" id="1123349"/>
    <lineage>
        <taxon>Bacteria</taxon>
        <taxon>Bacillati</taxon>
        <taxon>Bacillota</taxon>
        <taxon>Clostridia</taxon>
        <taxon>Peptostreptococcales</taxon>
        <taxon>Peptostreptococcaceae</taxon>
        <taxon>Tepidibacter</taxon>
    </lineage>
</organism>
<evidence type="ECO:0000259" key="8">
    <source>
        <dbReference type="Pfam" id="PF21621"/>
    </source>
</evidence>
<feature type="domain" description="Phosphomannose isomerase type I catalytic" evidence="7">
    <location>
        <begin position="34"/>
        <end position="103"/>
    </location>
</feature>
<dbReference type="Proteomes" id="UP000242497">
    <property type="component" value="Unassembled WGS sequence"/>
</dbReference>
<evidence type="ECO:0000256" key="5">
    <source>
        <dbReference type="PIRSR" id="PIRSR036894-1"/>
    </source>
</evidence>
<dbReference type="InterPro" id="IPR014710">
    <property type="entry name" value="RmlC-like_jellyroll"/>
</dbReference>
<evidence type="ECO:0000259" key="7">
    <source>
        <dbReference type="Pfam" id="PF20511"/>
    </source>
</evidence>
<keyword evidence="1 5" id="KW-0479">Metal-binding</keyword>
<dbReference type="Pfam" id="PF20511">
    <property type="entry name" value="PMI_typeI_cat"/>
    <property type="match status" value="1"/>
</dbReference>
<dbReference type="AlphaFoldDB" id="A0A1M6QCW5"/>
<keyword evidence="9" id="KW-0413">Isomerase</keyword>
<dbReference type="STRING" id="1123349.SAMN02744037_01815"/>
<dbReference type="InterPro" id="IPR046457">
    <property type="entry name" value="PMI_typeI_cat"/>
</dbReference>
<gene>
    <name evidence="9" type="ORF">SAMN02744037_01815</name>
</gene>
<evidence type="ECO:0000313" key="9">
    <source>
        <dbReference type="EMBL" id="SHK18092.1"/>
    </source>
</evidence>
<feature type="active site" evidence="6">
    <location>
        <position position="181"/>
    </location>
</feature>